<dbReference type="Gene3D" id="1.20.58.340">
    <property type="entry name" value="Magnesium transport protein CorA, transmembrane region"/>
    <property type="match status" value="1"/>
</dbReference>
<evidence type="ECO:0000313" key="8">
    <source>
        <dbReference type="Proteomes" id="UP000078576"/>
    </source>
</evidence>
<gene>
    <name evidence="7" type="ORF">VP1G_07100</name>
</gene>
<proteinExistence type="predicted"/>
<feature type="coiled-coil region" evidence="5">
    <location>
        <begin position="100"/>
        <end position="131"/>
    </location>
</feature>
<name>A0A194V7J2_CYTMA</name>
<dbReference type="GO" id="GO:0016020">
    <property type="term" value="C:membrane"/>
    <property type="evidence" value="ECO:0007669"/>
    <property type="project" value="UniProtKB-SubCell"/>
</dbReference>
<evidence type="ECO:0000313" key="7">
    <source>
        <dbReference type="EMBL" id="KUI59868.1"/>
    </source>
</evidence>
<keyword evidence="2 6" id="KW-0812">Transmembrane</keyword>
<keyword evidence="5" id="KW-0175">Coiled coil</keyword>
<evidence type="ECO:0000256" key="5">
    <source>
        <dbReference type="SAM" id="Coils"/>
    </source>
</evidence>
<sequence length="262" mass="29402">MNDEAMVAKVTDPVSENHARVRRLRKIRDRVSFASACCLSNLEVLRSILRSRGESPQGMHTSMLSTAETIINGYVRNSKVLQDGIDNTIELISCTLALHNQEETAKLDKEMKNLAEQTSRMTIRLKEINENFANDSAIISIITILSAIYVPGSFVASIFGTNFFQYGAEKEHILVTKDIWKFIICWVGLTIVTAGIYFLAYQRSRKGQLSAQDRGFGCQGTWVASGYDAVNSVGVLRWRSPGHLMMRNNLKLLQEKAYSQSK</sequence>
<dbReference type="AlphaFoldDB" id="A0A194V7J2"/>
<dbReference type="Proteomes" id="UP000078576">
    <property type="component" value="Unassembled WGS sequence"/>
</dbReference>
<evidence type="ECO:0000256" key="6">
    <source>
        <dbReference type="SAM" id="Phobius"/>
    </source>
</evidence>
<organism evidence="7 8">
    <name type="scientific">Cytospora mali</name>
    <name type="common">Apple Valsa canker fungus</name>
    <name type="synonym">Valsa mali</name>
    <dbReference type="NCBI Taxonomy" id="578113"/>
    <lineage>
        <taxon>Eukaryota</taxon>
        <taxon>Fungi</taxon>
        <taxon>Dikarya</taxon>
        <taxon>Ascomycota</taxon>
        <taxon>Pezizomycotina</taxon>
        <taxon>Sordariomycetes</taxon>
        <taxon>Sordariomycetidae</taxon>
        <taxon>Diaporthales</taxon>
        <taxon>Cytosporaceae</taxon>
        <taxon>Cytospora</taxon>
    </lineage>
</organism>
<dbReference type="Pfam" id="PF01544">
    <property type="entry name" value="CorA"/>
    <property type="match status" value="1"/>
</dbReference>
<dbReference type="EMBL" id="KN714738">
    <property type="protein sequence ID" value="KUI59868.1"/>
    <property type="molecule type" value="Genomic_DNA"/>
</dbReference>
<evidence type="ECO:0000256" key="2">
    <source>
        <dbReference type="ARBA" id="ARBA00022692"/>
    </source>
</evidence>
<dbReference type="GO" id="GO:0046873">
    <property type="term" value="F:metal ion transmembrane transporter activity"/>
    <property type="evidence" value="ECO:0007669"/>
    <property type="project" value="InterPro"/>
</dbReference>
<accession>A0A194V7J2</accession>
<evidence type="ECO:0000256" key="3">
    <source>
        <dbReference type="ARBA" id="ARBA00022989"/>
    </source>
</evidence>
<dbReference type="OrthoDB" id="5392974at2759"/>
<dbReference type="InterPro" id="IPR002523">
    <property type="entry name" value="MgTranspt_CorA/ZnTranspt_ZntB"/>
</dbReference>
<feature type="transmembrane region" description="Helical" evidence="6">
    <location>
        <begin position="136"/>
        <end position="159"/>
    </location>
</feature>
<dbReference type="InterPro" id="IPR045863">
    <property type="entry name" value="CorA_TM1_TM2"/>
</dbReference>
<keyword evidence="8" id="KW-1185">Reference proteome</keyword>
<keyword evidence="4 6" id="KW-0472">Membrane</keyword>
<keyword evidence="3 6" id="KW-1133">Transmembrane helix</keyword>
<dbReference type="SUPFAM" id="SSF144083">
    <property type="entry name" value="Magnesium transport protein CorA, transmembrane region"/>
    <property type="match status" value="1"/>
</dbReference>
<feature type="transmembrane region" description="Helical" evidence="6">
    <location>
        <begin position="179"/>
        <end position="200"/>
    </location>
</feature>
<reference evidence="8" key="1">
    <citation type="submission" date="2014-12" db="EMBL/GenBank/DDBJ databases">
        <title>Genome Sequence of Valsa Canker Pathogens Uncovers a Specific Adaption of Colonization on Woody Bark.</title>
        <authorList>
            <person name="Yin Z."/>
            <person name="Liu H."/>
            <person name="Gao X."/>
            <person name="Li Z."/>
            <person name="Song N."/>
            <person name="Ke X."/>
            <person name="Dai Q."/>
            <person name="Wu Y."/>
            <person name="Sun Y."/>
            <person name="Xu J.-R."/>
            <person name="Kang Z.K."/>
            <person name="Wang L."/>
            <person name="Huang L."/>
        </authorList>
    </citation>
    <scope>NUCLEOTIDE SEQUENCE [LARGE SCALE GENOMIC DNA]</scope>
    <source>
        <strain evidence="8">SXYL134</strain>
    </source>
</reference>
<comment type="subcellular location">
    <subcellularLocation>
        <location evidence="1">Membrane</location>
        <topology evidence="1">Multi-pass membrane protein</topology>
    </subcellularLocation>
</comment>
<evidence type="ECO:0000256" key="4">
    <source>
        <dbReference type="ARBA" id="ARBA00023136"/>
    </source>
</evidence>
<protein>
    <recommendedName>
        <fullName evidence="9">Magnesium transport protein CorA</fullName>
    </recommendedName>
</protein>
<evidence type="ECO:0008006" key="9">
    <source>
        <dbReference type="Google" id="ProtNLM"/>
    </source>
</evidence>
<evidence type="ECO:0000256" key="1">
    <source>
        <dbReference type="ARBA" id="ARBA00004141"/>
    </source>
</evidence>